<keyword evidence="1" id="KW-1133">Transmembrane helix</keyword>
<proteinExistence type="predicted"/>
<organism evidence="2 3">
    <name type="scientific">Natrinema versiforme JCM 10478</name>
    <dbReference type="NCBI Taxonomy" id="1227496"/>
    <lineage>
        <taxon>Archaea</taxon>
        <taxon>Methanobacteriati</taxon>
        <taxon>Methanobacteriota</taxon>
        <taxon>Stenosarchaea group</taxon>
        <taxon>Halobacteria</taxon>
        <taxon>Halobacteriales</taxon>
        <taxon>Natrialbaceae</taxon>
        <taxon>Natrinema</taxon>
    </lineage>
</organism>
<dbReference type="AlphaFoldDB" id="L9YA19"/>
<evidence type="ECO:0000313" key="3">
    <source>
        <dbReference type="Proteomes" id="UP000011632"/>
    </source>
</evidence>
<protein>
    <submittedName>
        <fullName evidence="2">Uncharacterized protein</fullName>
    </submittedName>
</protein>
<gene>
    <name evidence="2" type="ORF">C489_04352</name>
</gene>
<dbReference type="PATRIC" id="fig|1227496.3.peg.874"/>
<feature type="transmembrane region" description="Helical" evidence="1">
    <location>
        <begin position="38"/>
        <end position="58"/>
    </location>
</feature>
<accession>L9YA19</accession>
<sequence length="72" mass="7321">MDERSIAGLLATLAVAALAVLGAYGFGTGYLIDSPGDFLAPTIGVLAVAALAVGGLIASGVGSRRWRENPYW</sequence>
<dbReference type="RefSeq" id="WP_006429927.1">
    <property type="nucleotide sequence ID" value="NZ_AOID01000014.1"/>
</dbReference>
<evidence type="ECO:0000256" key="1">
    <source>
        <dbReference type="SAM" id="Phobius"/>
    </source>
</evidence>
<keyword evidence="1" id="KW-0812">Transmembrane</keyword>
<reference evidence="2 3" key="1">
    <citation type="journal article" date="2014" name="PLoS Genet.">
        <title>Phylogenetically driven sequencing of extremely halophilic archaea reveals strategies for static and dynamic osmo-response.</title>
        <authorList>
            <person name="Becker E.A."/>
            <person name="Seitzer P.M."/>
            <person name="Tritt A."/>
            <person name="Larsen D."/>
            <person name="Krusor M."/>
            <person name="Yao A.I."/>
            <person name="Wu D."/>
            <person name="Madern D."/>
            <person name="Eisen J.A."/>
            <person name="Darling A.E."/>
            <person name="Facciotti M.T."/>
        </authorList>
    </citation>
    <scope>NUCLEOTIDE SEQUENCE [LARGE SCALE GENOMIC DNA]</scope>
    <source>
        <strain evidence="2 3">JCM 10478</strain>
    </source>
</reference>
<keyword evidence="1" id="KW-0472">Membrane</keyword>
<dbReference type="Proteomes" id="UP000011632">
    <property type="component" value="Unassembled WGS sequence"/>
</dbReference>
<comment type="caution">
    <text evidence="2">The sequence shown here is derived from an EMBL/GenBank/DDBJ whole genome shotgun (WGS) entry which is preliminary data.</text>
</comment>
<dbReference type="EMBL" id="AOID01000014">
    <property type="protein sequence ID" value="ELY69773.1"/>
    <property type="molecule type" value="Genomic_DNA"/>
</dbReference>
<name>L9YA19_9EURY</name>
<evidence type="ECO:0000313" key="2">
    <source>
        <dbReference type="EMBL" id="ELY69773.1"/>
    </source>
</evidence>
<keyword evidence="3" id="KW-1185">Reference proteome</keyword>